<evidence type="ECO:0000256" key="13">
    <source>
        <dbReference type="ARBA" id="ARBA00057883"/>
    </source>
</evidence>
<organism evidence="15 16">
    <name type="scientific">Varroa destructor</name>
    <name type="common">Honeybee mite</name>
    <dbReference type="NCBI Taxonomy" id="109461"/>
    <lineage>
        <taxon>Eukaryota</taxon>
        <taxon>Metazoa</taxon>
        <taxon>Ecdysozoa</taxon>
        <taxon>Arthropoda</taxon>
        <taxon>Chelicerata</taxon>
        <taxon>Arachnida</taxon>
        <taxon>Acari</taxon>
        <taxon>Parasitiformes</taxon>
        <taxon>Mesostigmata</taxon>
        <taxon>Gamasina</taxon>
        <taxon>Dermanyssoidea</taxon>
        <taxon>Varroidae</taxon>
        <taxon>Varroa</taxon>
    </lineage>
</organism>
<dbReference type="KEGG" id="vde:111254170"/>
<dbReference type="GO" id="GO:0008466">
    <property type="term" value="F:glycogenin glucosyltransferase activity"/>
    <property type="evidence" value="ECO:0007669"/>
    <property type="project" value="UniProtKB-EC"/>
</dbReference>
<evidence type="ECO:0000256" key="4">
    <source>
        <dbReference type="ARBA" id="ARBA00022679"/>
    </source>
</evidence>
<feature type="compositionally biased region" description="Basic and acidic residues" evidence="14">
    <location>
        <begin position="708"/>
        <end position="724"/>
    </location>
</feature>
<dbReference type="SUPFAM" id="SSF53448">
    <property type="entry name" value="Nucleotide-diphospho-sugar transferases"/>
    <property type="match status" value="1"/>
</dbReference>
<evidence type="ECO:0000256" key="14">
    <source>
        <dbReference type="SAM" id="MobiDB-lite"/>
    </source>
</evidence>
<comment type="function">
    <text evidence="13">Self-glucosylating initiator of glycogen synthesis. It catalyzes the formation of a short alpha (1,4)-glucosyl chain covalently attached via a glucose 1-O-tyrosyl linkage to internal tyrosine residues and these chains act as primers for the elongation reaction catalyzed by glycogen synthase.</text>
</comment>
<dbReference type="GO" id="GO:0005737">
    <property type="term" value="C:cytoplasm"/>
    <property type="evidence" value="ECO:0007669"/>
    <property type="project" value="UniProtKB-SubCell"/>
</dbReference>
<accession>A0A7M7L528</accession>
<dbReference type="InterPro" id="IPR050587">
    <property type="entry name" value="GNT1/Glycosyltrans_8"/>
</dbReference>
<dbReference type="EnsemblMetazoa" id="XM_022814739">
    <property type="protein sequence ID" value="XP_022670474"/>
    <property type="gene ID" value="LOC111254170"/>
</dbReference>
<dbReference type="GeneID" id="111254170"/>
<evidence type="ECO:0000256" key="3">
    <source>
        <dbReference type="ARBA" id="ARBA00022490"/>
    </source>
</evidence>
<dbReference type="GO" id="GO:0005978">
    <property type="term" value="P:glycogen biosynthetic process"/>
    <property type="evidence" value="ECO:0007669"/>
    <property type="project" value="UniProtKB-KW"/>
</dbReference>
<keyword evidence="8" id="KW-0464">Manganese</keyword>
<dbReference type="GO" id="GO:0046872">
    <property type="term" value="F:metal ion binding"/>
    <property type="evidence" value="ECO:0007669"/>
    <property type="project" value="UniProtKB-KW"/>
</dbReference>
<keyword evidence="6" id="KW-0320">Glycogen biosynthesis</keyword>
<keyword evidence="4" id="KW-0808">Transferase</keyword>
<dbReference type="Pfam" id="PF01501">
    <property type="entry name" value="Glyco_transf_8"/>
    <property type="match status" value="1"/>
</dbReference>
<name>A0A7M7L528_VARDE</name>
<dbReference type="CDD" id="cd02537">
    <property type="entry name" value="GT8_Glycogenin"/>
    <property type="match status" value="1"/>
</dbReference>
<evidence type="ECO:0000256" key="11">
    <source>
        <dbReference type="ARBA" id="ARBA00050886"/>
    </source>
</evidence>
<keyword evidence="5" id="KW-0479">Metal-binding</keyword>
<dbReference type="OrthoDB" id="2014201at2759"/>
<feature type="compositionally biased region" description="Basic and acidic residues" evidence="14">
    <location>
        <begin position="735"/>
        <end position="745"/>
    </location>
</feature>
<keyword evidence="7" id="KW-0325">Glycoprotein</keyword>
<comment type="catalytic activity">
    <reaction evidence="12">
        <text>L-tyrosyl-[glycogenin] + UDP-alpha-D-glucose = alpha-D-glucosyl-L-tyrosyl-[glycogenin] + UDP + H(+)</text>
        <dbReference type="Rhea" id="RHEA:23360"/>
        <dbReference type="Rhea" id="RHEA-COMP:14604"/>
        <dbReference type="Rhea" id="RHEA-COMP:14605"/>
        <dbReference type="ChEBI" id="CHEBI:15378"/>
        <dbReference type="ChEBI" id="CHEBI:46858"/>
        <dbReference type="ChEBI" id="CHEBI:58223"/>
        <dbReference type="ChEBI" id="CHEBI:58885"/>
        <dbReference type="ChEBI" id="CHEBI:140573"/>
        <dbReference type="EC" id="2.4.1.186"/>
    </reaction>
</comment>
<evidence type="ECO:0000313" key="16">
    <source>
        <dbReference type="Proteomes" id="UP000594260"/>
    </source>
</evidence>
<evidence type="ECO:0000256" key="8">
    <source>
        <dbReference type="ARBA" id="ARBA00023211"/>
    </source>
</evidence>
<protein>
    <recommendedName>
        <fullName evidence="10">glycogenin glucosyltransferase</fullName>
        <ecNumber evidence="10">2.4.1.186</ecNumber>
    </recommendedName>
</protein>
<dbReference type="InterPro" id="IPR029044">
    <property type="entry name" value="Nucleotide-diphossugar_trans"/>
</dbReference>
<comment type="subcellular location">
    <subcellularLocation>
        <location evidence="2">Cytoplasm</location>
    </subcellularLocation>
</comment>
<evidence type="ECO:0000256" key="1">
    <source>
        <dbReference type="ARBA" id="ARBA00001936"/>
    </source>
</evidence>
<feature type="compositionally biased region" description="Polar residues" evidence="14">
    <location>
        <begin position="425"/>
        <end position="441"/>
    </location>
</feature>
<dbReference type="Proteomes" id="UP000594260">
    <property type="component" value="Unplaced"/>
</dbReference>
<dbReference type="PANTHER" id="PTHR11183">
    <property type="entry name" value="GLYCOGENIN SUBFAMILY MEMBER"/>
    <property type="match status" value="1"/>
</dbReference>
<evidence type="ECO:0000256" key="6">
    <source>
        <dbReference type="ARBA" id="ARBA00023056"/>
    </source>
</evidence>
<feature type="region of interest" description="Disordered" evidence="14">
    <location>
        <begin position="582"/>
        <end position="605"/>
    </location>
</feature>
<evidence type="ECO:0000256" key="9">
    <source>
        <dbReference type="ARBA" id="ARBA00038162"/>
    </source>
</evidence>
<comment type="similarity">
    <text evidence="9">Belongs to the glycosyltransferase 8 family. Glycogenin subfamily.</text>
</comment>
<dbReference type="AlphaFoldDB" id="A0A7M7L528"/>
<sequence length="752" mass="82799">MGGTLGVAGSSYTRTTLISSHELKTFKKKKRRGQDLFDVMGKPCWSGTPPPEIRIIEPPWGEDEAYNDAFTGQDQAWVTLATNDTYGIGALVLSASLRKAGTCRQLAILITSHVTTPMRRLLEQSFDLVKEVNLLDSNDAAHLAVLKRPELGITFTKIHCWTLTQYTKCVFLDADTLVLKNCDELFQREELSAVPDVGWPDCFNSGVFVFVPSVKTFEELVALADREGSYDGGDQGLLNSYFSDWATKDIARHLSFIYNMNSSVFYSYLPAFLKFGHTVKIVHFLGARKPWHYSYNLLTNYVDCGDINYQEHLRVWWNLFMSHVQPRLTPNCAGLAGEMSKLSIRSAEELRNYPVEQILGPEARQFAWERGQIDYLGADAFANIQKKLDAAMEPSALSRLKPVALSSLMETTADEDDDKRPLVAPSQTPDSGSRVRPQSSQPHDHEQHFHIPAFTLSRPLISISAAATTATTATTATATASNIRPAHALSPVPHSLSTTASVQSLTQPFPFLPGVSPYHHHLQILPFPFGLAMAVPTPPRATSSLPSRPSPTPFPFPMRTNTAGLLNVPQQPPLTLGPDNLSISTTNSSFNEIDPDRSRSSASSLTSLPKIDEVIEDVDPNSVVVPFRTFVDAAVNTDLTLTDILYTSRDDLVGGTVRKAFPEDLFLLSPTSLGGRSRHKQKQALLARPSEGTIDARLDVVETPSRSKASDSKETSNTEDRQEQSEDSQNAIVTDGREDPAKKPDGGYCSMT</sequence>
<keyword evidence="3" id="KW-0963">Cytoplasm</keyword>
<comment type="cofactor">
    <cofactor evidence="1">
        <name>Mn(2+)</name>
        <dbReference type="ChEBI" id="CHEBI:29035"/>
    </cofactor>
</comment>
<dbReference type="FunFam" id="3.90.550.10:FF:000092">
    <property type="entry name" value="Glycogenin 2"/>
    <property type="match status" value="1"/>
</dbReference>
<evidence type="ECO:0000256" key="10">
    <source>
        <dbReference type="ARBA" id="ARBA00038934"/>
    </source>
</evidence>
<evidence type="ECO:0000256" key="12">
    <source>
        <dbReference type="ARBA" id="ARBA00052293"/>
    </source>
</evidence>
<feature type="compositionally biased region" description="Polar residues" evidence="14">
    <location>
        <begin position="582"/>
        <end position="591"/>
    </location>
</feature>
<dbReference type="InParanoid" id="A0A7M7L528"/>
<feature type="region of interest" description="Disordered" evidence="14">
    <location>
        <begin position="670"/>
        <end position="752"/>
    </location>
</feature>
<evidence type="ECO:0000256" key="2">
    <source>
        <dbReference type="ARBA" id="ARBA00004496"/>
    </source>
</evidence>
<reference evidence="15" key="1">
    <citation type="submission" date="2021-01" db="UniProtKB">
        <authorList>
            <consortium name="EnsemblMetazoa"/>
        </authorList>
    </citation>
    <scope>IDENTIFICATION</scope>
</reference>
<proteinExistence type="inferred from homology"/>
<evidence type="ECO:0000256" key="7">
    <source>
        <dbReference type="ARBA" id="ARBA00023180"/>
    </source>
</evidence>
<comment type="catalytic activity">
    <reaction evidence="11">
        <text>[1,4-alpha-D-glucosyl](n)-L-tyrosyl-[glycogenin] + UDP-alpha-D-glucose = [1,4-alpha-D-glucosyl](n+1)-L-tyrosyl-[glycogenin] + UDP + H(+)</text>
        <dbReference type="Rhea" id="RHEA:56560"/>
        <dbReference type="Rhea" id="RHEA-COMP:14606"/>
        <dbReference type="Rhea" id="RHEA-COMP:14607"/>
        <dbReference type="ChEBI" id="CHEBI:15378"/>
        <dbReference type="ChEBI" id="CHEBI:58223"/>
        <dbReference type="ChEBI" id="CHEBI:58885"/>
        <dbReference type="ChEBI" id="CHEBI:140574"/>
        <dbReference type="EC" id="2.4.1.186"/>
    </reaction>
</comment>
<dbReference type="InterPro" id="IPR002495">
    <property type="entry name" value="Glyco_trans_8"/>
</dbReference>
<dbReference type="CTD" id="37419"/>
<keyword evidence="16" id="KW-1185">Reference proteome</keyword>
<dbReference type="Gene3D" id="3.90.550.10">
    <property type="entry name" value="Spore Coat Polysaccharide Biosynthesis Protein SpsA, Chain A"/>
    <property type="match status" value="1"/>
</dbReference>
<feature type="region of interest" description="Disordered" evidence="14">
    <location>
        <begin position="411"/>
        <end position="446"/>
    </location>
</feature>
<evidence type="ECO:0000313" key="15">
    <source>
        <dbReference type="EnsemblMetazoa" id="XP_022670474"/>
    </source>
</evidence>
<dbReference type="RefSeq" id="XP_022670474.1">
    <property type="nucleotide sequence ID" value="XM_022814739.1"/>
</dbReference>
<dbReference type="EC" id="2.4.1.186" evidence="10"/>
<evidence type="ECO:0000256" key="5">
    <source>
        <dbReference type="ARBA" id="ARBA00022723"/>
    </source>
</evidence>